<dbReference type="Gene3D" id="2.60.40.3100">
    <property type="entry name" value="Arylsulphate sulphotransferase monomer, N-terminal domain"/>
    <property type="match status" value="1"/>
</dbReference>
<proteinExistence type="predicted"/>
<dbReference type="InterPro" id="IPR038477">
    <property type="entry name" value="ASST_N_sf"/>
</dbReference>
<name>A0A4P2QUA9_SORCE</name>
<reference evidence="3 4" key="1">
    <citation type="submission" date="2015-09" db="EMBL/GenBank/DDBJ databases">
        <title>Sorangium comparison.</title>
        <authorList>
            <person name="Zaburannyi N."/>
            <person name="Bunk B."/>
            <person name="Overmann J."/>
            <person name="Mueller R."/>
        </authorList>
    </citation>
    <scope>NUCLEOTIDE SEQUENCE [LARGE SCALE GENOMIC DNA]</scope>
    <source>
        <strain evidence="3 4">So ce836</strain>
    </source>
</reference>
<dbReference type="PANTHER" id="PTHR35340:SF5">
    <property type="entry name" value="ASST-DOMAIN-CONTAINING PROTEIN"/>
    <property type="match status" value="1"/>
</dbReference>
<dbReference type="InterPro" id="IPR035391">
    <property type="entry name" value="Arylsulfotran_N"/>
</dbReference>
<dbReference type="GO" id="GO:0004062">
    <property type="term" value="F:aryl sulfotransferase activity"/>
    <property type="evidence" value="ECO:0007669"/>
    <property type="project" value="InterPro"/>
</dbReference>
<feature type="domain" description="Arylsulfotransferase N-terminal" evidence="2">
    <location>
        <begin position="63"/>
        <end position="127"/>
    </location>
</feature>
<dbReference type="InterPro" id="IPR053143">
    <property type="entry name" value="Arylsulfate_ST"/>
</dbReference>
<organism evidence="3 4">
    <name type="scientific">Sorangium cellulosum</name>
    <name type="common">Polyangium cellulosum</name>
    <dbReference type="NCBI Taxonomy" id="56"/>
    <lineage>
        <taxon>Bacteria</taxon>
        <taxon>Pseudomonadati</taxon>
        <taxon>Myxococcota</taxon>
        <taxon>Polyangia</taxon>
        <taxon>Polyangiales</taxon>
        <taxon>Polyangiaceae</taxon>
        <taxon>Sorangium</taxon>
    </lineage>
</organism>
<evidence type="ECO:0000259" key="2">
    <source>
        <dbReference type="Pfam" id="PF17425"/>
    </source>
</evidence>
<accession>A0A4P2QUA9</accession>
<dbReference type="EMBL" id="CP012672">
    <property type="protein sequence ID" value="AUX33967.1"/>
    <property type="molecule type" value="Genomic_DNA"/>
</dbReference>
<sequence length="620" mass="67795">MRKTAPYLALRAPREGWLLSCSLAACSVVLWAGCGTSEGPAPVGRDTTPPAVITGPELHAVPAPLARKLTVATDEPTQVTITIDDGVKPTELKIDSYATSHDIPVLGLTFDTPYTVSVTVTDRAGNRTEAGSGSIPPISRPELFPSIEKIVTGSSEAEQGFVLFTPASTTVENDTMPVGYVTIVDNNGDVVWFYEAPAATEVLRLSNGNLLIQSAPEHHTSMLEVDMLGQTVRTWVSRKAPSYGDPSSEAIKVDVDTFHHDVRVMPSGTFVTMSTELQHVEDYPTEETNVDQTLAPANFVNPTLAEFEPDTGKVVHRWSVTGADADHIVMNPPVDHKRVGYKSLRNIFWADVYGPDVGGNELDCGADGVDRATGAGTCYDWGHFNTFWYDERTDSFLLSLRHLGAIASFNRSTGALDWLLGNHNYWSPELTPYLLDPPAGATARFWPYYAHRVTMTKARTVMMMDNHNLEAIAPDLPLPARDNNSRVAEYAVQNGGVRMVWEYEHPLVPGDEVNTNLYSSAVGGALEMPETGNILIDFGGICKVPDESIKPPGETGSPGEPSDNNNTCKHWARIIEVKHDDSKEVVFDIRVGDNDLTRTVGWYVYRATKLRCLHPQSPTC</sequence>
<evidence type="ECO:0000256" key="1">
    <source>
        <dbReference type="SAM" id="MobiDB-lite"/>
    </source>
</evidence>
<dbReference type="RefSeq" id="WP_257792727.1">
    <property type="nucleotide sequence ID" value="NZ_CP012672.1"/>
</dbReference>
<feature type="region of interest" description="Disordered" evidence="1">
    <location>
        <begin position="547"/>
        <end position="566"/>
    </location>
</feature>
<feature type="compositionally biased region" description="Low complexity" evidence="1">
    <location>
        <begin position="551"/>
        <end position="562"/>
    </location>
</feature>
<dbReference type="PANTHER" id="PTHR35340">
    <property type="entry name" value="PQQ ENZYME REPEAT PROTEIN-RELATED"/>
    <property type="match status" value="1"/>
</dbReference>
<gene>
    <name evidence="3" type="ORF">SOCE836_061350</name>
</gene>
<evidence type="ECO:0000313" key="4">
    <source>
        <dbReference type="Proteomes" id="UP000295497"/>
    </source>
</evidence>
<protein>
    <recommendedName>
        <fullName evidence="2">Arylsulfotransferase N-terminal domain-containing protein</fullName>
    </recommendedName>
</protein>
<dbReference type="AlphaFoldDB" id="A0A4P2QUA9"/>
<dbReference type="Pfam" id="PF17425">
    <property type="entry name" value="Arylsulfotran_N"/>
    <property type="match status" value="1"/>
</dbReference>
<dbReference type="PROSITE" id="PS51257">
    <property type="entry name" value="PROKAR_LIPOPROTEIN"/>
    <property type="match status" value="1"/>
</dbReference>
<dbReference type="InterPro" id="IPR010262">
    <property type="entry name" value="Arylsulfotransferase_bact"/>
</dbReference>
<evidence type="ECO:0000313" key="3">
    <source>
        <dbReference type="EMBL" id="AUX33967.1"/>
    </source>
</evidence>
<dbReference type="Proteomes" id="UP000295497">
    <property type="component" value="Chromosome"/>
</dbReference>
<dbReference type="Pfam" id="PF05935">
    <property type="entry name" value="Arylsulfotrans"/>
    <property type="match status" value="1"/>
</dbReference>